<proteinExistence type="predicted"/>
<accession>A0A1D7QZJ3</accession>
<gene>
    <name evidence="2" type="ORF">BBEV_3062</name>
</gene>
<dbReference type="SUPFAM" id="SSF159888">
    <property type="entry name" value="YdhG-like"/>
    <property type="match status" value="1"/>
</dbReference>
<keyword evidence="3" id="KW-1185">Reference proteome</keyword>
<dbReference type="EMBL" id="CP012502">
    <property type="protein sequence ID" value="AOM84380.1"/>
    <property type="molecule type" value="Genomic_DNA"/>
</dbReference>
<dbReference type="InterPro" id="IPR014922">
    <property type="entry name" value="YdhG-like"/>
</dbReference>
<organism evidence="2 3">
    <name type="scientific">Salisediminibacterium beveridgei</name>
    <dbReference type="NCBI Taxonomy" id="632773"/>
    <lineage>
        <taxon>Bacteria</taxon>
        <taxon>Bacillati</taxon>
        <taxon>Bacillota</taxon>
        <taxon>Bacilli</taxon>
        <taxon>Bacillales</taxon>
        <taxon>Bacillaceae</taxon>
        <taxon>Salisediminibacterium</taxon>
    </lineage>
</organism>
<dbReference type="Proteomes" id="UP000094463">
    <property type="component" value="Chromosome"/>
</dbReference>
<evidence type="ECO:0000313" key="3">
    <source>
        <dbReference type="Proteomes" id="UP000094463"/>
    </source>
</evidence>
<protein>
    <recommendedName>
        <fullName evidence="1">YdhG-like domain-containing protein</fullName>
    </recommendedName>
</protein>
<sequence length="143" mass="16308">MAYNQKTLPSESDVREFIEQVEHPRKREDAWRLVELFTEETGEPPVMWGDSIIGFGQYHYQYPSGHEGRAPLAGFSPRKSAISLYFATGDDEGRQALLADFGKHKTGKACVYINKLEDVDEDVLRKLIVRSVVFLQDLYPDPS</sequence>
<name>A0A1D7QZJ3_9BACI</name>
<dbReference type="Gene3D" id="3.90.1150.200">
    <property type="match status" value="1"/>
</dbReference>
<feature type="domain" description="YdhG-like" evidence="1">
    <location>
        <begin position="26"/>
        <end position="129"/>
    </location>
</feature>
<dbReference type="PATRIC" id="fig|632773.3.peg.3203"/>
<evidence type="ECO:0000259" key="1">
    <source>
        <dbReference type="Pfam" id="PF08818"/>
    </source>
</evidence>
<dbReference type="KEGG" id="bbev:BBEV_3062"/>
<dbReference type="AlphaFoldDB" id="A0A1D7QZJ3"/>
<dbReference type="RefSeq" id="WP_069366266.1">
    <property type="nucleotide sequence ID" value="NZ_CP012502.1"/>
</dbReference>
<evidence type="ECO:0000313" key="2">
    <source>
        <dbReference type="EMBL" id="AOM84380.1"/>
    </source>
</evidence>
<reference evidence="2 3" key="1">
    <citation type="submission" date="2015-08" db="EMBL/GenBank/DDBJ databases">
        <title>The complete genome sequence of Bacillus beveridgei MLTeJB.</title>
        <authorList>
            <person name="Hanson T.E."/>
            <person name="Mesa C."/>
            <person name="Basesman S.M."/>
            <person name="Oremland R.S."/>
        </authorList>
    </citation>
    <scope>NUCLEOTIDE SEQUENCE [LARGE SCALE GENOMIC DNA]</scope>
    <source>
        <strain evidence="2 3">MLTeJB</strain>
    </source>
</reference>
<dbReference type="Pfam" id="PF08818">
    <property type="entry name" value="DUF1801"/>
    <property type="match status" value="1"/>
</dbReference>
<dbReference type="STRING" id="632773.BBEV_3062"/>
<dbReference type="OrthoDB" id="5951444at2"/>